<evidence type="ECO:0000313" key="2">
    <source>
        <dbReference type="Proteomes" id="UP000238605"/>
    </source>
</evidence>
<organism evidence="1 2">
    <name type="scientific">Caldimonas caldifontis</name>
    <dbReference type="NCBI Taxonomy" id="1452508"/>
    <lineage>
        <taxon>Bacteria</taxon>
        <taxon>Pseudomonadati</taxon>
        <taxon>Pseudomonadota</taxon>
        <taxon>Betaproteobacteria</taxon>
        <taxon>Burkholderiales</taxon>
        <taxon>Sphaerotilaceae</taxon>
        <taxon>Caldimonas</taxon>
    </lineage>
</organism>
<comment type="caution">
    <text evidence="1">The sequence shown here is derived from an EMBL/GenBank/DDBJ whole genome shotgun (WGS) entry which is preliminary data.</text>
</comment>
<dbReference type="AlphaFoldDB" id="A0A2S5SYB8"/>
<name>A0A2S5SYB8_9BURK</name>
<keyword evidence="2" id="KW-1185">Reference proteome</keyword>
<dbReference type="PANTHER" id="PTHR37625:SF4">
    <property type="entry name" value="OUTER MEMBRANE LIPOPROTEIN"/>
    <property type="match status" value="1"/>
</dbReference>
<dbReference type="PROSITE" id="PS51257">
    <property type="entry name" value="PROKAR_LIPOPROTEIN"/>
    <property type="match status" value="1"/>
</dbReference>
<dbReference type="Proteomes" id="UP000238605">
    <property type="component" value="Unassembled WGS sequence"/>
</dbReference>
<sequence>MLRRAPPMFTLLVHLFWVIALGTIGGCASADKMTEGTGGLATRALRLVGLAPSDPPAAANRATTVTVRMHASSSLNVNPSGQPLSLVTRIYKLRGTEAFLSAPYETFTSSSRERELLGDELIETREIQMLPGQQREWREVMPADAPFLGVVALFRTPDAQRWRAVFAAGDVAGTGISLGLHACTMSVATGRELSQSLAQSVPAAATCTAR</sequence>
<gene>
    <name evidence="1" type="primary">tssJ</name>
    <name evidence="1" type="ORF">C1704_02225</name>
</gene>
<dbReference type="InterPro" id="IPR017734">
    <property type="entry name" value="T6SS_SciN"/>
</dbReference>
<dbReference type="EMBL" id="PSNX01000002">
    <property type="protein sequence ID" value="PPE67702.1"/>
    <property type="molecule type" value="Genomic_DNA"/>
</dbReference>
<evidence type="ECO:0000313" key="1">
    <source>
        <dbReference type="EMBL" id="PPE67702.1"/>
    </source>
</evidence>
<dbReference type="PANTHER" id="PTHR37625">
    <property type="entry name" value="OUTER MEMBRANE LIPOPROTEIN-RELATED"/>
    <property type="match status" value="1"/>
</dbReference>
<keyword evidence="1" id="KW-0449">Lipoprotein</keyword>
<dbReference type="NCBIfam" id="TIGR03352">
    <property type="entry name" value="VI_chp_3"/>
    <property type="match status" value="1"/>
</dbReference>
<dbReference type="Gene3D" id="2.60.40.4150">
    <property type="entry name" value="Type VI secretion system, lipoprotein SciN"/>
    <property type="match status" value="1"/>
</dbReference>
<proteinExistence type="predicted"/>
<dbReference type="InterPro" id="IPR038706">
    <property type="entry name" value="Type_VI_SciN-like_sf"/>
</dbReference>
<protein>
    <submittedName>
        <fullName evidence="1">Type VI secretion system lipoprotein TssJ</fullName>
    </submittedName>
</protein>
<dbReference type="OrthoDB" id="8752321at2"/>
<dbReference type="RefSeq" id="WP_104300573.1">
    <property type="nucleotide sequence ID" value="NZ_PSNX01000002.1"/>
</dbReference>
<accession>A0A2S5SYB8</accession>
<reference evidence="1 2" key="1">
    <citation type="submission" date="2018-02" db="EMBL/GenBank/DDBJ databases">
        <title>Reclassifiation of [Polyangium] brachysporum DSM 7029 as Guopingzhaonella breviflexa gen. nov., sp. nov., a member of the family Comamonadaceae.</title>
        <authorList>
            <person name="Tang B."/>
        </authorList>
    </citation>
    <scope>NUCLEOTIDE SEQUENCE [LARGE SCALE GENOMIC DNA]</scope>
    <source>
        <strain evidence="1 2">BCRC 80649</strain>
    </source>
</reference>
<dbReference type="Pfam" id="PF12790">
    <property type="entry name" value="T6SS-SciN"/>
    <property type="match status" value="1"/>
</dbReference>